<evidence type="ECO:0000256" key="12">
    <source>
        <dbReference type="RuleBase" id="RU000589"/>
    </source>
</evidence>
<evidence type="ECO:0000256" key="11">
    <source>
        <dbReference type="PROSITE-ProRule" id="PRU10040"/>
    </source>
</evidence>
<feature type="chain" id="PRO_5044960115" description="Pectinesterase" evidence="12">
    <location>
        <begin position="28"/>
        <end position="546"/>
    </location>
</feature>
<evidence type="ECO:0000256" key="4">
    <source>
        <dbReference type="ARBA" id="ARBA00007786"/>
    </source>
</evidence>
<keyword evidence="7 12" id="KW-0378">Hydrolase</keyword>
<dbReference type="EC" id="3.1.1.11" evidence="5 12"/>
<dbReference type="InterPro" id="IPR000070">
    <property type="entry name" value="Pectinesterase_cat"/>
</dbReference>
<comment type="catalytic activity">
    <reaction evidence="10 12">
        <text>[(1-&gt;4)-alpha-D-galacturonosyl methyl ester](n) + n H2O = [(1-&gt;4)-alpha-D-galacturonosyl](n) + n methanol + n H(+)</text>
        <dbReference type="Rhea" id="RHEA:22380"/>
        <dbReference type="Rhea" id="RHEA-COMP:14570"/>
        <dbReference type="Rhea" id="RHEA-COMP:14573"/>
        <dbReference type="ChEBI" id="CHEBI:15377"/>
        <dbReference type="ChEBI" id="CHEBI:15378"/>
        <dbReference type="ChEBI" id="CHEBI:17790"/>
        <dbReference type="ChEBI" id="CHEBI:140522"/>
        <dbReference type="ChEBI" id="CHEBI:140523"/>
        <dbReference type="EC" id="3.1.1.11"/>
    </reaction>
</comment>
<dbReference type="Proteomes" id="UP001318860">
    <property type="component" value="Unassembled WGS sequence"/>
</dbReference>
<feature type="domain" description="Pectinesterase inhibitor" evidence="13">
    <location>
        <begin position="50"/>
        <end position="191"/>
    </location>
</feature>
<evidence type="ECO:0000313" key="14">
    <source>
        <dbReference type="EMBL" id="KAK6152996.1"/>
    </source>
</evidence>
<keyword evidence="6" id="KW-0964">Secreted</keyword>
<keyword evidence="9" id="KW-0961">Cell wall biogenesis/degradation</keyword>
<evidence type="ECO:0000256" key="5">
    <source>
        <dbReference type="ARBA" id="ARBA00013229"/>
    </source>
</evidence>
<keyword evidence="15" id="KW-1185">Reference proteome</keyword>
<comment type="subcellular location">
    <subcellularLocation>
        <location evidence="1">Secreted</location>
    </subcellularLocation>
</comment>
<feature type="signal peptide" evidence="12">
    <location>
        <begin position="1"/>
        <end position="27"/>
    </location>
</feature>
<reference evidence="14 15" key="1">
    <citation type="journal article" date="2021" name="Comput. Struct. Biotechnol. J.">
        <title>De novo genome assembly of the potent medicinal plant Rehmannia glutinosa using nanopore technology.</title>
        <authorList>
            <person name="Ma L."/>
            <person name="Dong C."/>
            <person name="Song C."/>
            <person name="Wang X."/>
            <person name="Zheng X."/>
            <person name="Niu Y."/>
            <person name="Chen S."/>
            <person name="Feng W."/>
        </authorList>
    </citation>
    <scope>NUCLEOTIDE SEQUENCE [LARGE SCALE GENOMIC DNA]</scope>
    <source>
        <strain evidence="14">DH-2019</strain>
    </source>
</reference>
<keyword evidence="8 12" id="KW-0063">Aspartyl esterase</keyword>
<dbReference type="EMBL" id="JABTTQ020000006">
    <property type="protein sequence ID" value="KAK6152996.1"/>
    <property type="molecule type" value="Genomic_DNA"/>
</dbReference>
<comment type="caution">
    <text evidence="14">The sequence shown here is derived from an EMBL/GenBank/DDBJ whole genome shotgun (WGS) entry which is preliminary data.</text>
</comment>
<dbReference type="CDD" id="cd15798">
    <property type="entry name" value="PMEI-like_3"/>
    <property type="match status" value="1"/>
</dbReference>
<comment type="similarity">
    <text evidence="4">In the C-terminal section; belongs to the pectinesterase family.</text>
</comment>
<dbReference type="SUPFAM" id="SSF101148">
    <property type="entry name" value="Plant invertase/pectin methylesterase inhibitor"/>
    <property type="match status" value="1"/>
</dbReference>
<dbReference type="PANTHER" id="PTHR31707">
    <property type="entry name" value="PECTINESTERASE"/>
    <property type="match status" value="1"/>
</dbReference>
<sequence length="546" mass="60843">MTSPKTSWFMMKTIVGFLMTIDHFGVACKANEDNKSSTISLSPRYHSLTPQIDSMHDDYNFLVLLYKFTVQESITEVSRVSNDFAENGTLPRRLQDYINKDKSLPSALESCRLFLSLALYNLNRARPATTYYDNVIITHEDVADFKTWLSAAIADFETCTDGFEYASDQVRKIVIGYLDNSTKVVSNSLSIISKIGDHLGSTTITSFDSISKLQKSNWPPSWLSSEDTKFLDNLIPDVVVAADGSGNYTTINEAIKVAPLNSITRFVIYVKKGIYFENVRVDQTKWNIMMFGDGMNETIVSGNLNTSSGVLATIMTATFVVHGNGFIARDMGFRNTAGAAMKQAVALASSSDQSVFYRCSIDAYQDTLFTQSNRQFYRECNIYGTIDFIFGHSIVVFQNCTIFVKKPLPGQANTITAQGKSTPNVVSGISIQNCDVVAAEDLSGVTTFLGRPWKNFSTTIFMETQLDNFIDPQGWSPWTPNVTPPDTIYYAEYNNRGPGADTSKRVSWKGVRVDITIDEANNFTVESFIKGTQWLPDTCIPFKPDL</sequence>
<proteinExistence type="inferred from homology"/>
<keyword evidence="12" id="KW-0732">Signal</keyword>
<evidence type="ECO:0000256" key="9">
    <source>
        <dbReference type="ARBA" id="ARBA00023316"/>
    </source>
</evidence>
<evidence type="ECO:0000256" key="7">
    <source>
        <dbReference type="ARBA" id="ARBA00022801"/>
    </source>
</evidence>
<organism evidence="14 15">
    <name type="scientific">Rehmannia glutinosa</name>
    <name type="common">Chinese foxglove</name>
    <dbReference type="NCBI Taxonomy" id="99300"/>
    <lineage>
        <taxon>Eukaryota</taxon>
        <taxon>Viridiplantae</taxon>
        <taxon>Streptophyta</taxon>
        <taxon>Embryophyta</taxon>
        <taxon>Tracheophyta</taxon>
        <taxon>Spermatophyta</taxon>
        <taxon>Magnoliopsida</taxon>
        <taxon>eudicotyledons</taxon>
        <taxon>Gunneridae</taxon>
        <taxon>Pentapetalae</taxon>
        <taxon>asterids</taxon>
        <taxon>lamiids</taxon>
        <taxon>Lamiales</taxon>
        <taxon>Orobanchaceae</taxon>
        <taxon>Rehmannieae</taxon>
        <taxon>Rehmannia</taxon>
    </lineage>
</organism>
<dbReference type="PROSITE" id="PS00503">
    <property type="entry name" value="PECTINESTERASE_2"/>
    <property type="match status" value="1"/>
</dbReference>
<evidence type="ECO:0000256" key="2">
    <source>
        <dbReference type="ARBA" id="ARBA00005184"/>
    </source>
</evidence>
<evidence type="ECO:0000256" key="8">
    <source>
        <dbReference type="ARBA" id="ARBA00023085"/>
    </source>
</evidence>
<dbReference type="Pfam" id="PF04043">
    <property type="entry name" value="PMEI"/>
    <property type="match status" value="1"/>
</dbReference>
<evidence type="ECO:0000256" key="6">
    <source>
        <dbReference type="ARBA" id="ARBA00022525"/>
    </source>
</evidence>
<gene>
    <name evidence="14" type="ORF">DH2020_012635</name>
</gene>
<evidence type="ECO:0000259" key="13">
    <source>
        <dbReference type="SMART" id="SM00856"/>
    </source>
</evidence>
<dbReference type="Gene3D" id="1.20.140.40">
    <property type="entry name" value="Invertase/pectin methylesterase inhibitor family protein"/>
    <property type="match status" value="1"/>
</dbReference>
<dbReference type="InterPro" id="IPR012334">
    <property type="entry name" value="Pectin_lyas_fold"/>
</dbReference>
<accession>A0ABR0X1B9</accession>
<dbReference type="InterPro" id="IPR011050">
    <property type="entry name" value="Pectin_lyase_fold/virulence"/>
</dbReference>
<comment type="pathway">
    <text evidence="2 12">Glycan metabolism; pectin degradation; 2-dehydro-3-deoxy-D-gluconate from pectin: step 1/5.</text>
</comment>
<dbReference type="InterPro" id="IPR006501">
    <property type="entry name" value="Pectinesterase_inhib_dom"/>
</dbReference>
<dbReference type="InterPro" id="IPR035513">
    <property type="entry name" value="Invertase/methylesterase_inhib"/>
</dbReference>
<feature type="active site" evidence="11">
    <location>
        <position position="387"/>
    </location>
</feature>
<evidence type="ECO:0000256" key="3">
    <source>
        <dbReference type="ARBA" id="ARBA00006027"/>
    </source>
</evidence>
<evidence type="ECO:0000313" key="15">
    <source>
        <dbReference type="Proteomes" id="UP001318860"/>
    </source>
</evidence>
<name>A0ABR0X1B9_REHGL</name>
<dbReference type="SMART" id="SM00856">
    <property type="entry name" value="PMEI"/>
    <property type="match status" value="1"/>
</dbReference>
<dbReference type="InterPro" id="IPR033131">
    <property type="entry name" value="Pectinesterase_Asp_AS"/>
</dbReference>
<dbReference type="Pfam" id="PF01095">
    <property type="entry name" value="Pectinesterase"/>
    <property type="match status" value="1"/>
</dbReference>
<comment type="similarity">
    <text evidence="3">In the N-terminal section; belongs to the PMEI family.</text>
</comment>
<protein>
    <recommendedName>
        <fullName evidence="5 12">Pectinesterase</fullName>
        <ecNumber evidence="5 12">3.1.1.11</ecNumber>
    </recommendedName>
</protein>
<evidence type="ECO:0000256" key="10">
    <source>
        <dbReference type="ARBA" id="ARBA00047928"/>
    </source>
</evidence>
<evidence type="ECO:0000256" key="1">
    <source>
        <dbReference type="ARBA" id="ARBA00004613"/>
    </source>
</evidence>
<dbReference type="Gene3D" id="2.160.20.10">
    <property type="entry name" value="Single-stranded right-handed beta-helix, Pectin lyase-like"/>
    <property type="match status" value="1"/>
</dbReference>
<dbReference type="SUPFAM" id="SSF51126">
    <property type="entry name" value="Pectin lyase-like"/>
    <property type="match status" value="1"/>
</dbReference>